<gene>
    <name evidence="1" type="ORF">MIZ03_1581</name>
</gene>
<accession>A0ABN6D599</accession>
<dbReference type="Pfam" id="PF11943">
    <property type="entry name" value="DUF3460"/>
    <property type="match status" value="1"/>
</dbReference>
<evidence type="ECO:0008006" key="3">
    <source>
        <dbReference type="Google" id="ProtNLM"/>
    </source>
</evidence>
<dbReference type="InterPro" id="IPR021853">
    <property type="entry name" value="DUF3460"/>
</dbReference>
<sequence>MSRSKMRPKGNTMNIFYRPQYQSDATLFINQLKDKTPGMEDRQREGRALLWDKPINREAQSEFKAARVAQQPYVYQTAAKE</sequence>
<keyword evidence="2" id="KW-1185">Reference proteome</keyword>
<dbReference type="EMBL" id="AP024238">
    <property type="protein sequence ID" value="BCO26698.1"/>
    <property type="molecule type" value="Genomic_DNA"/>
</dbReference>
<evidence type="ECO:0000313" key="1">
    <source>
        <dbReference type="EMBL" id="BCO26698.1"/>
    </source>
</evidence>
<name>A0ABN6D599_9BURK</name>
<protein>
    <recommendedName>
        <fullName evidence="3">Acetyl-CoA carboxyl transferase</fullName>
    </recommendedName>
</protein>
<reference evidence="1 2" key="1">
    <citation type="journal article" date="2021" name="Microbiol. Spectr.">
        <title>A Single Bacterium Capable of Oxidation and Reduction of Iron at Circumneutral pH.</title>
        <authorList>
            <person name="Kato S."/>
            <person name="Ohkuma M."/>
        </authorList>
    </citation>
    <scope>NUCLEOTIDE SEQUENCE [LARGE SCALE GENOMIC DNA]</scope>
    <source>
        <strain evidence="1 2">MIZ03</strain>
    </source>
</reference>
<organism evidence="1 2">
    <name type="scientific">Rhodoferax lithotrophicus</name>
    <dbReference type="NCBI Taxonomy" id="2798804"/>
    <lineage>
        <taxon>Bacteria</taxon>
        <taxon>Pseudomonadati</taxon>
        <taxon>Pseudomonadota</taxon>
        <taxon>Betaproteobacteria</taxon>
        <taxon>Burkholderiales</taxon>
        <taxon>Comamonadaceae</taxon>
        <taxon>Rhodoferax</taxon>
    </lineage>
</organism>
<evidence type="ECO:0000313" key="2">
    <source>
        <dbReference type="Proteomes" id="UP000824366"/>
    </source>
</evidence>
<dbReference type="Proteomes" id="UP000824366">
    <property type="component" value="Chromosome"/>
</dbReference>
<proteinExistence type="predicted"/>